<dbReference type="GO" id="GO:0006270">
    <property type="term" value="P:DNA replication initiation"/>
    <property type="evidence" value="ECO:0007669"/>
    <property type="project" value="TreeGrafter"/>
</dbReference>
<evidence type="ECO:0000256" key="4">
    <source>
        <dbReference type="ARBA" id="ARBA00022705"/>
    </source>
</evidence>
<keyword evidence="6 8" id="KW-0539">Nucleus</keyword>
<dbReference type="GO" id="GO:0016887">
    <property type="term" value="F:ATP hydrolysis activity"/>
    <property type="evidence" value="ECO:0007669"/>
    <property type="project" value="InterPro"/>
</dbReference>
<comment type="subunit">
    <text evidence="7">Component of ORC, a complex composed of at least 6 subunits: ORC1, ORC2, ORC3, ORC4, ORC5 and ORC6. ORC is regulated in a cell-cycle dependent manner. It is sequentially assembled at the exit from anaphase of mitosis and disassembled as cells enter S phase. Interacts with DBF4. Interacts with POLQ.</text>
</comment>
<evidence type="ECO:0000256" key="7">
    <source>
        <dbReference type="ARBA" id="ARBA00046777"/>
    </source>
</evidence>
<evidence type="ECO:0000256" key="2">
    <source>
        <dbReference type="ARBA" id="ARBA00005334"/>
    </source>
</evidence>
<comment type="function">
    <text evidence="8">Component of the origin recognition complex (ORC) that binds origins of replication.</text>
</comment>
<evidence type="ECO:0000256" key="1">
    <source>
        <dbReference type="ARBA" id="ARBA00004123"/>
    </source>
</evidence>
<comment type="subcellular location">
    <subcellularLocation>
        <location evidence="1 8">Nucleus</location>
    </subcellularLocation>
</comment>
<evidence type="ECO:0000259" key="9">
    <source>
        <dbReference type="SMART" id="SM00382"/>
    </source>
</evidence>
<evidence type="ECO:0000256" key="5">
    <source>
        <dbReference type="ARBA" id="ARBA00023125"/>
    </source>
</evidence>
<dbReference type="SUPFAM" id="SSF52540">
    <property type="entry name" value="P-loop containing nucleoside triphosphate hydrolases"/>
    <property type="match status" value="1"/>
</dbReference>
<dbReference type="InterPro" id="IPR027417">
    <property type="entry name" value="P-loop_NTPase"/>
</dbReference>
<dbReference type="GO" id="GO:0005524">
    <property type="term" value="F:ATP binding"/>
    <property type="evidence" value="ECO:0007669"/>
    <property type="project" value="InterPro"/>
</dbReference>
<gene>
    <name evidence="10" type="ORF">PYX00_009600</name>
</gene>
<dbReference type="Pfam" id="PF14629">
    <property type="entry name" value="ORC4_C"/>
    <property type="match status" value="1"/>
</dbReference>
<dbReference type="GO" id="GO:0003688">
    <property type="term" value="F:DNA replication origin binding"/>
    <property type="evidence" value="ECO:0007669"/>
    <property type="project" value="TreeGrafter"/>
</dbReference>
<dbReference type="GO" id="GO:0005664">
    <property type="term" value="C:nuclear origin of replication recognition complex"/>
    <property type="evidence" value="ECO:0007669"/>
    <property type="project" value="TreeGrafter"/>
</dbReference>
<dbReference type="InterPro" id="IPR032705">
    <property type="entry name" value="ORC4_C"/>
</dbReference>
<dbReference type="Pfam" id="PF00004">
    <property type="entry name" value="AAA"/>
    <property type="match status" value="1"/>
</dbReference>
<keyword evidence="5 8" id="KW-0238">DNA-binding</keyword>
<sequence length="444" mass="51885">MTKSESDPNVPVRDIEIFNDIRNYIRRKINNVDNNFFGEDYAEQRKEVFKLIKRSIENRESNSAVICGSPGCGKTALLNYVMKELSAQNVINNDSAVVVRLNGLLHTDDRLALQHIRKQLKVTEPEDSKVFSSFQENLMYLLQKLRKSTNETCHDLDPCVVFILDEFHLFCEHKNQILLYNLFDIVQSTKASICVIGLTYYTDVMDLMEKRVLSRFSHRIIWMAENVKLEERIKLFKDIFTLHAEDLPNIDEIYKFIWNTRTNELIENKEVQEALRKQLEIDSSQTKFRNLLYKLFNTITFELPLLNVDSIKSVFSIQDSYTSILTRLSLLEMALVIAVKHQTVNYEREPFNFEMIYNQYLKFSNRNATNLVTERSVVLKAFQRLQELEIILPLGKTVGNAVGKVPLEYQLYNLNLTEEQITDGVKLNKDLTTELRQWAVYSMS</sequence>
<protein>
    <recommendedName>
        <fullName evidence="3 8">Origin recognition complex subunit 4</fullName>
    </recommendedName>
</protein>
<reference evidence="10" key="1">
    <citation type="journal article" date="2024" name="Gigascience">
        <title>Chromosome-level genome of the poultry shaft louse Menopon gallinae provides insight into the host-switching and adaptive evolution of parasitic lice.</title>
        <authorList>
            <person name="Xu Y."/>
            <person name="Ma L."/>
            <person name="Liu S."/>
            <person name="Liang Y."/>
            <person name="Liu Q."/>
            <person name="He Z."/>
            <person name="Tian L."/>
            <person name="Duan Y."/>
            <person name="Cai W."/>
            <person name="Li H."/>
            <person name="Song F."/>
        </authorList>
    </citation>
    <scope>NUCLEOTIDE SEQUENCE</scope>
    <source>
        <strain evidence="10">Cailab_2023a</strain>
    </source>
</reference>
<dbReference type="SMART" id="SM00382">
    <property type="entry name" value="AAA"/>
    <property type="match status" value="1"/>
</dbReference>
<organism evidence="10">
    <name type="scientific">Menopon gallinae</name>
    <name type="common">poultry shaft louse</name>
    <dbReference type="NCBI Taxonomy" id="328185"/>
    <lineage>
        <taxon>Eukaryota</taxon>
        <taxon>Metazoa</taxon>
        <taxon>Ecdysozoa</taxon>
        <taxon>Arthropoda</taxon>
        <taxon>Hexapoda</taxon>
        <taxon>Insecta</taxon>
        <taxon>Pterygota</taxon>
        <taxon>Neoptera</taxon>
        <taxon>Paraneoptera</taxon>
        <taxon>Psocodea</taxon>
        <taxon>Troctomorpha</taxon>
        <taxon>Phthiraptera</taxon>
        <taxon>Amblycera</taxon>
        <taxon>Menoponidae</taxon>
        <taxon>Menopon</taxon>
    </lineage>
</organism>
<dbReference type="Gene3D" id="3.40.50.300">
    <property type="entry name" value="P-loop containing nucleotide triphosphate hydrolases"/>
    <property type="match status" value="1"/>
</dbReference>
<evidence type="ECO:0000256" key="8">
    <source>
        <dbReference type="PIRNR" id="PIRNR007858"/>
    </source>
</evidence>
<accession>A0AAW2HC27</accession>
<evidence type="ECO:0000256" key="6">
    <source>
        <dbReference type="ARBA" id="ARBA00023242"/>
    </source>
</evidence>
<proteinExistence type="inferred from homology"/>
<comment type="caution">
    <text evidence="10">The sequence shown here is derived from an EMBL/GenBank/DDBJ whole genome shotgun (WGS) entry which is preliminary data.</text>
</comment>
<dbReference type="PANTHER" id="PTHR12087">
    <property type="entry name" value="ORIGIN RECOGNITION COMPLEX SUBUNIT 4"/>
    <property type="match status" value="1"/>
</dbReference>
<dbReference type="CDD" id="cd00009">
    <property type="entry name" value="AAA"/>
    <property type="match status" value="1"/>
</dbReference>
<evidence type="ECO:0000313" key="10">
    <source>
        <dbReference type="EMBL" id="KAL0267285.1"/>
    </source>
</evidence>
<evidence type="ECO:0000256" key="3">
    <source>
        <dbReference type="ARBA" id="ARBA00019083"/>
    </source>
</evidence>
<dbReference type="PIRSF" id="PIRSF007858">
    <property type="entry name" value="ORC4"/>
    <property type="match status" value="1"/>
</dbReference>
<dbReference type="EMBL" id="JARGDH010000005">
    <property type="protein sequence ID" value="KAL0267285.1"/>
    <property type="molecule type" value="Genomic_DNA"/>
</dbReference>
<dbReference type="InterPro" id="IPR016527">
    <property type="entry name" value="ORC4"/>
</dbReference>
<feature type="domain" description="AAA+ ATPase" evidence="9">
    <location>
        <begin position="60"/>
        <end position="226"/>
    </location>
</feature>
<dbReference type="PANTHER" id="PTHR12087:SF0">
    <property type="entry name" value="ORIGIN RECOGNITION COMPLEX SUBUNIT 4"/>
    <property type="match status" value="1"/>
</dbReference>
<keyword evidence="4 8" id="KW-0235">DNA replication</keyword>
<name>A0AAW2HC27_9NEOP</name>
<dbReference type="AlphaFoldDB" id="A0AAW2HC27"/>
<comment type="similarity">
    <text evidence="2 8">Belongs to the ORC4 family.</text>
</comment>
<dbReference type="InterPro" id="IPR003593">
    <property type="entry name" value="AAA+_ATPase"/>
</dbReference>
<dbReference type="InterPro" id="IPR003959">
    <property type="entry name" value="ATPase_AAA_core"/>
</dbReference>